<reference evidence="4 5" key="1">
    <citation type="journal article" date="2016" name="Nat. Commun.">
        <title>Thousands of microbial genomes shed light on interconnected biogeochemical processes in an aquifer system.</title>
        <authorList>
            <person name="Anantharaman K."/>
            <person name="Brown C.T."/>
            <person name="Hug L.A."/>
            <person name="Sharon I."/>
            <person name="Castelle C.J."/>
            <person name="Probst A.J."/>
            <person name="Thomas B.C."/>
            <person name="Singh A."/>
            <person name="Wilkins M.J."/>
            <person name="Karaoz U."/>
            <person name="Brodie E.L."/>
            <person name="Williams K.H."/>
            <person name="Hubbard S.S."/>
            <person name="Banfield J.F."/>
        </authorList>
    </citation>
    <scope>NUCLEOTIDE SEQUENCE [LARGE SCALE GENOMIC DNA]</scope>
</reference>
<proteinExistence type="inferred from homology"/>
<dbReference type="Gene3D" id="3.40.640.10">
    <property type="entry name" value="Type I PLP-dependent aspartate aminotransferase-like (Major domain)"/>
    <property type="match status" value="1"/>
</dbReference>
<dbReference type="InterPro" id="IPR015424">
    <property type="entry name" value="PyrdxlP-dep_Trfase"/>
</dbReference>
<dbReference type="InterPro" id="IPR015421">
    <property type="entry name" value="PyrdxlP-dep_Trfase_major"/>
</dbReference>
<name>A0A1G2SBR9_9BACT</name>
<gene>
    <name evidence="4" type="ORF">A3B07_02555</name>
</gene>
<dbReference type="InterPro" id="IPR005814">
    <property type="entry name" value="Aminotrans_3"/>
</dbReference>
<dbReference type="EMBL" id="MHUV01000006">
    <property type="protein sequence ID" value="OHA82480.1"/>
    <property type="molecule type" value="Genomic_DNA"/>
</dbReference>
<dbReference type="PANTHER" id="PTHR43713:SF3">
    <property type="entry name" value="GLUTAMATE-1-SEMIALDEHYDE 2,1-AMINOMUTASE 1, CHLOROPLASTIC-RELATED"/>
    <property type="match status" value="1"/>
</dbReference>
<dbReference type="GO" id="GO:0008483">
    <property type="term" value="F:transaminase activity"/>
    <property type="evidence" value="ECO:0007669"/>
    <property type="project" value="UniProtKB-KW"/>
</dbReference>
<evidence type="ECO:0000256" key="3">
    <source>
        <dbReference type="RuleBase" id="RU003560"/>
    </source>
</evidence>
<evidence type="ECO:0000256" key="1">
    <source>
        <dbReference type="ARBA" id="ARBA00001933"/>
    </source>
</evidence>
<comment type="cofactor">
    <cofactor evidence="1">
        <name>pyridoxal 5'-phosphate</name>
        <dbReference type="ChEBI" id="CHEBI:597326"/>
    </cofactor>
</comment>
<evidence type="ECO:0000313" key="5">
    <source>
        <dbReference type="Proteomes" id="UP000178817"/>
    </source>
</evidence>
<keyword evidence="2 3" id="KW-0663">Pyridoxal phosphate</keyword>
<keyword evidence="4" id="KW-0032">Aminotransferase</keyword>
<accession>A0A1G2SBR9</accession>
<keyword evidence="4" id="KW-0808">Transferase</keyword>
<dbReference type="AlphaFoldDB" id="A0A1G2SBR9"/>
<evidence type="ECO:0000313" key="4">
    <source>
        <dbReference type="EMBL" id="OHA82480.1"/>
    </source>
</evidence>
<dbReference type="STRING" id="1802726.A3B07_02555"/>
<comment type="caution">
    <text evidence="4">The sequence shown here is derived from an EMBL/GenBank/DDBJ whole genome shotgun (WGS) entry which is preliminary data.</text>
</comment>
<comment type="similarity">
    <text evidence="3">Belongs to the class-III pyridoxal-phosphate-dependent aminotransferase family.</text>
</comment>
<dbReference type="Proteomes" id="UP000178817">
    <property type="component" value="Unassembled WGS sequence"/>
</dbReference>
<dbReference type="Gene3D" id="3.90.1150.10">
    <property type="entry name" value="Aspartate Aminotransferase, domain 1"/>
    <property type="match status" value="1"/>
</dbReference>
<dbReference type="SUPFAM" id="SSF53383">
    <property type="entry name" value="PLP-dependent transferases"/>
    <property type="match status" value="1"/>
</dbReference>
<dbReference type="GO" id="GO:0030170">
    <property type="term" value="F:pyridoxal phosphate binding"/>
    <property type="evidence" value="ECO:0007669"/>
    <property type="project" value="InterPro"/>
</dbReference>
<protein>
    <submittedName>
        <fullName evidence="4">Aminotransferase class III</fullName>
    </submittedName>
</protein>
<dbReference type="Pfam" id="PF00202">
    <property type="entry name" value="Aminotran_3"/>
    <property type="match status" value="1"/>
</dbReference>
<sequence>MKKQKIVSTKKGQALWEKAKQIIPGGNQLLSKRSEMFLPNGWPSYYTKAKGAEVWDLDGNKFIDMSIMGVGSSLLGYADSDVNKAVKKAIDNGVVSTLNAPEEVELAEMLCKIHPWAKMVRYARSGGEAMAIAIRIARAFTGKDKVAFCGYHGWADWYLSANLSDDKNLDGHLLPGLEPRGVPRGLKGTLLPFHFNHIEELEDIVANHGKELGVIVLEPMKNAEPKDDFLKKVRAIADKTGAVLIFDEVSIGWKMNFGGSHLLYGVNPDIAVFAKAISNGFAMAAIIGTREVMQSAQVTFISSTNWTERLGPVAALATLKKMKRLNVAKKLQIIGNKVKKIWSDKAKKNGLSITTGGLPPFSNFTFAHGDKHQALKTLFIQEMLQRGFLASNMVFASYAHTDAILKKYEKAVDEVFKILKEALDTNTVEKRLRGPVAHTGFARLN</sequence>
<organism evidence="4 5">
    <name type="scientific">Candidatus Yonathbacteria bacterium RIFCSPLOWO2_01_FULL_43_27</name>
    <dbReference type="NCBI Taxonomy" id="1802726"/>
    <lineage>
        <taxon>Bacteria</taxon>
        <taxon>Candidatus Yonathiibacteriota</taxon>
    </lineage>
</organism>
<dbReference type="PANTHER" id="PTHR43713">
    <property type="entry name" value="GLUTAMATE-1-SEMIALDEHYDE 2,1-AMINOMUTASE"/>
    <property type="match status" value="1"/>
</dbReference>
<dbReference type="InterPro" id="IPR015422">
    <property type="entry name" value="PyrdxlP-dep_Trfase_small"/>
</dbReference>
<evidence type="ECO:0000256" key="2">
    <source>
        <dbReference type="ARBA" id="ARBA00022898"/>
    </source>
</evidence>